<keyword evidence="1" id="KW-1133">Transmembrane helix</keyword>
<accession>A0A378H263</accession>
<evidence type="ECO:0000313" key="2">
    <source>
        <dbReference type="EMBL" id="STX08365.1"/>
    </source>
</evidence>
<evidence type="ECO:0000313" key="3">
    <source>
        <dbReference type="Proteomes" id="UP000255167"/>
    </source>
</evidence>
<protein>
    <submittedName>
        <fullName evidence="2">Oligopeptide transport system permease OppB</fullName>
    </submittedName>
</protein>
<name>A0A378H263_KLEPN</name>
<dbReference type="EMBL" id="UGNC01000009">
    <property type="protein sequence ID" value="STX08365.1"/>
    <property type="molecule type" value="Genomic_DNA"/>
</dbReference>
<proteinExistence type="predicted"/>
<keyword evidence="1" id="KW-0812">Transmembrane</keyword>
<dbReference type="AlphaFoldDB" id="A0A378H263"/>
<feature type="transmembrane region" description="Helical" evidence="1">
    <location>
        <begin position="12"/>
        <end position="34"/>
    </location>
</feature>
<dbReference type="Proteomes" id="UP000255167">
    <property type="component" value="Unassembled WGS sequence"/>
</dbReference>
<keyword evidence="1" id="KW-0472">Membrane</keyword>
<reference evidence="2 3" key="1">
    <citation type="submission" date="2018-06" db="EMBL/GenBank/DDBJ databases">
        <authorList>
            <consortium name="Pathogen Informatics"/>
            <person name="Doyle S."/>
        </authorList>
    </citation>
    <scope>NUCLEOTIDE SEQUENCE [LARGE SCALE GENOMIC DNA]</scope>
    <source>
        <strain evidence="2 3">NCTC9617</strain>
    </source>
</reference>
<gene>
    <name evidence="2" type="primary">oppB_1</name>
    <name evidence="2" type="ORF">NCTC9617_07400</name>
</gene>
<organism evidence="2 3">
    <name type="scientific">Klebsiella pneumoniae</name>
    <dbReference type="NCBI Taxonomy" id="573"/>
    <lineage>
        <taxon>Bacteria</taxon>
        <taxon>Pseudomonadati</taxon>
        <taxon>Pseudomonadota</taxon>
        <taxon>Gammaproteobacteria</taxon>
        <taxon>Enterobacterales</taxon>
        <taxon>Enterobacteriaceae</taxon>
        <taxon>Klebsiella/Raoultella group</taxon>
        <taxon>Klebsiella</taxon>
        <taxon>Klebsiella pneumoniae complex</taxon>
    </lineage>
</organism>
<evidence type="ECO:0000256" key="1">
    <source>
        <dbReference type="SAM" id="Phobius"/>
    </source>
</evidence>
<sequence>MRLKPALLPVLSYMGPAFVGIITGSMVIETIYGLPGIGQLFVNRGA</sequence>